<reference evidence="1" key="1">
    <citation type="journal article" date="2020" name="Nature">
        <title>Giant virus diversity and host interactions through global metagenomics.</title>
        <authorList>
            <person name="Schulz F."/>
            <person name="Roux S."/>
            <person name="Paez-Espino D."/>
            <person name="Jungbluth S."/>
            <person name="Walsh D.A."/>
            <person name="Denef V.J."/>
            <person name="McMahon K.D."/>
            <person name="Konstantinidis K.T."/>
            <person name="Eloe-Fadrosh E.A."/>
            <person name="Kyrpides N.C."/>
            <person name="Woyke T."/>
        </authorList>
    </citation>
    <scope>NUCLEOTIDE SEQUENCE</scope>
    <source>
        <strain evidence="1">GVMAG-M-3300023184-16</strain>
    </source>
</reference>
<protein>
    <recommendedName>
        <fullName evidence="2">CRAL-TRIO domain-containing protein</fullName>
    </recommendedName>
</protein>
<organism evidence="1">
    <name type="scientific">viral metagenome</name>
    <dbReference type="NCBI Taxonomy" id="1070528"/>
    <lineage>
        <taxon>unclassified sequences</taxon>
        <taxon>metagenomes</taxon>
        <taxon>organismal metagenomes</taxon>
    </lineage>
</organism>
<accession>A0A6C0HVF6</accession>
<name>A0A6C0HVF6_9ZZZZ</name>
<evidence type="ECO:0008006" key="2">
    <source>
        <dbReference type="Google" id="ProtNLM"/>
    </source>
</evidence>
<sequence length="234" mass="27332">MFTQKTTNDFFIPRQDSLTSTEDILNKCMELDTSRTMTENILPDFITNTGNAVHGVISRLTNDFYSSNRKHIFFKKNQKQECAEYVLNHFPLEVLIQKTIFVISNTNSIYIDYPLFKTYGTSQNYETVVNYLLTEINNIISQYGSFNMHINLLSFSMSAVERYSQAIQMFCNACFKNTEIKYIDRMVTMYIYNTPNMIGAISATLIRFTNESIKDKMIYYTKEQSTEMLEKLIT</sequence>
<dbReference type="AlphaFoldDB" id="A0A6C0HVF6"/>
<evidence type="ECO:0000313" key="1">
    <source>
        <dbReference type="EMBL" id="QHT84126.1"/>
    </source>
</evidence>
<dbReference type="EMBL" id="MN740015">
    <property type="protein sequence ID" value="QHT84126.1"/>
    <property type="molecule type" value="Genomic_DNA"/>
</dbReference>
<proteinExistence type="predicted"/>